<accession>A0A9N8VCN6</accession>
<gene>
    <name evidence="1" type="ORF">FMOSSE_LOCUS1122</name>
</gene>
<proteinExistence type="predicted"/>
<protein>
    <submittedName>
        <fullName evidence="1">5051_t:CDS:1</fullName>
    </submittedName>
</protein>
<organism evidence="1 2">
    <name type="scientific">Funneliformis mosseae</name>
    <name type="common">Endomycorrhizal fungus</name>
    <name type="synonym">Glomus mosseae</name>
    <dbReference type="NCBI Taxonomy" id="27381"/>
    <lineage>
        <taxon>Eukaryota</taxon>
        <taxon>Fungi</taxon>
        <taxon>Fungi incertae sedis</taxon>
        <taxon>Mucoromycota</taxon>
        <taxon>Glomeromycotina</taxon>
        <taxon>Glomeromycetes</taxon>
        <taxon>Glomerales</taxon>
        <taxon>Glomeraceae</taxon>
        <taxon>Funneliformis</taxon>
    </lineage>
</organism>
<name>A0A9N8VCN6_FUNMO</name>
<dbReference type="Proteomes" id="UP000789375">
    <property type="component" value="Unassembled WGS sequence"/>
</dbReference>
<evidence type="ECO:0000313" key="1">
    <source>
        <dbReference type="EMBL" id="CAG8445227.1"/>
    </source>
</evidence>
<keyword evidence="2" id="KW-1185">Reference proteome</keyword>
<evidence type="ECO:0000313" key="2">
    <source>
        <dbReference type="Proteomes" id="UP000789375"/>
    </source>
</evidence>
<sequence length="104" mass="11777">MQRLHKQRRTMECSKMIHYSYSSAPTFEDLSQEEQLCIAESLVPGETYDVIINPPIYSENPHHSGGGTSFIIQRGGSITVEVTEPEVESLPTYDDMRPFSPIMI</sequence>
<dbReference type="EMBL" id="CAJVPP010000125">
    <property type="protein sequence ID" value="CAG8445227.1"/>
    <property type="molecule type" value="Genomic_DNA"/>
</dbReference>
<comment type="caution">
    <text evidence="1">The sequence shown here is derived from an EMBL/GenBank/DDBJ whole genome shotgun (WGS) entry which is preliminary data.</text>
</comment>
<dbReference type="AlphaFoldDB" id="A0A9N8VCN6"/>
<reference evidence="1" key="1">
    <citation type="submission" date="2021-06" db="EMBL/GenBank/DDBJ databases">
        <authorList>
            <person name="Kallberg Y."/>
            <person name="Tangrot J."/>
            <person name="Rosling A."/>
        </authorList>
    </citation>
    <scope>NUCLEOTIDE SEQUENCE</scope>
    <source>
        <strain evidence="1">87-6 pot B 2015</strain>
    </source>
</reference>